<dbReference type="RefSeq" id="WP_085093212.1">
    <property type="nucleotide sequence ID" value="NZ_AP022603.1"/>
</dbReference>
<protein>
    <submittedName>
        <fullName evidence="1">Uncharacterized protein</fullName>
    </submittedName>
</protein>
<proteinExistence type="predicted"/>
<comment type="caution">
    <text evidence="1">The sequence shown here is derived from an EMBL/GenBank/DDBJ whole genome shotgun (WGS) entry which is preliminary data.</text>
</comment>
<evidence type="ECO:0000313" key="2">
    <source>
        <dbReference type="Proteomes" id="UP000193484"/>
    </source>
</evidence>
<dbReference type="OrthoDB" id="5346627at2"/>
<gene>
    <name evidence="1" type="ORF">AWC04_03680</name>
</gene>
<dbReference type="EMBL" id="LQOJ01000019">
    <property type="protein sequence ID" value="ORV07523.1"/>
    <property type="molecule type" value="Genomic_DNA"/>
</dbReference>
<keyword evidence="2" id="KW-1185">Reference proteome</keyword>
<dbReference type="Proteomes" id="UP000193484">
    <property type="component" value="Unassembled WGS sequence"/>
</dbReference>
<accession>A0A1X1RIY5</accession>
<dbReference type="STRING" id="1793.AWC04_03680"/>
<dbReference type="AlphaFoldDB" id="A0A1X1RIY5"/>
<reference evidence="1 2" key="1">
    <citation type="submission" date="2016-01" db="EMBL/GenBank/DDBJ databases">
        <title>The new phylogeny of the genus Mycobacterium.</title>
        <authorList>
            <person name="Tarcisio F."/>
            <person name="Conor M."/>
            <person name="Antonella G."/>
            <person name="Elisabetta G."/>
            <person name="Giulia F.S."/>
            <person name="Sara T."/>
            <person name="Anna F."/>
            <person name="Clotilde B."/>
            <person name="Roberto B."/>
            <person name="Veronica D.S."/>
            <person name="Fabio R."/>
            <person name="Monica P."/>
            <person name="Olivier J."/>
            <person name="Enrico T."/>
            <person name="Nicola S."/>
        </authorList>
    </citation>
    <scope>NUCLEOTIDE SEQUENCE [LARGE SCALE GENOMIC DNA]</scope>
    <source>
        <strain evidence="1 2">DSM 44179</strain>
    </source>
</reference>
<name>A0A1X1RIY5_MYCFA</name>
<sequence length="125" mass="14241">MSTIDDHPLAPLMPYRSSTCIGISVPRGWEKLVLDLHEKLIAVDPKLVYHQVKEKYGEVRVYISSTVPETRDLIREAELKSRRTCESCGDAGMMHQSNRGWYRTLCPLCANEYQQGYTPVPTKGE</sequence>
<organism evidence="1 2">
    <name type="scientific">Mycolicibacterium fallax</name>
    <name type="common">Mycobacterium fallax</name>
    <dbReference type="NCBI Taxonomy" id="1793"/>
    <lineage>
        <taxon>Bacteria</taxon>
        <taxon>Bacillati</taxon>
        <taxon>Actinomycetota</taxon>
        <taxon>Actinomycetes</taxon>
        <taxon>Mycobacteriales</taxon>
        <taxon>Mycobacteriaceae</taxon>
        <taxon>Mycolicibacterium</taxon>
    </lineage>
</organism>
<evidence type="ECO:0000313" key="1">
    <source>
        <dbReference type="EMBL" id="ORV07523.1"/>
    </source>
</evidence>